<reference evidence="2 3" key="1">
    <citation type="journal article" date="2017" name="Curr. Biol.">
        <title>Genome architecture and evolution of a unichromosomal asexual nematode.</title>
        <authorList>
            <person name="Fradin H."/>
            <person name="Zegar C."/>
            <person name="Gutwein M."/>
            <person name="Lucas J."/>
            <person name="Kovtun M."/>
            <person name="Corcoran D."/>
            <person name="Baugh L.R."/>
            <person name="Kiontke K."/>
            <person name="Gunsalus K."/>
            <person name="Fitch D.H."/>
            <person name="Piano F."/>
        </authorList>
    </citation>
    <scope>NUCLEOTIDE SEQUENCE [LARGE SCALE GENOMIC DNA]</scope>
    <source>
        <strain evidence="2">PF1309</strain>
    </source>
</reference>
<dbReference type="AlphaFoldDB" id="A0A2A2KEG0"/>
<evidence type="ECO:0000256" key="1">
    <source>
        <dbReference type="SAM" id="MobiDB-lite"/>
    </source>
</evidence>
<sequence length="433" mass="45568">MGEARFGKAGARPPGGLDGQAVILQHLPRPVDRLEPQVAARELDVAAIVETGDVSDVVAHREVAARDRVGQLRKAPFDIAERIGVDRRRVGHRQRRGERGGVALLRFGHAVVAQHRQVGEPLGDALGLVREAARIAGIERDQIDDGDARNPGQIPLAIADLAVGEVEQGRQIVRGRAGHAEQPQRARHRDGALDTPADVVEAPGGGAPHMLRRQTEDCGIAALERARPVEHAAMGGEGRFEQPHHVGGQAVARSFADAAGQAIDLRDRMPALVLHRGTREGSEVAAAHRVGVRGGAIARDQSDQLGDGGVGQGRAAVRRDRMAQHHADRREQRLAALQVTAEPIDVVGDAAGQCAGVAADVVRIGGGEERDGLHCLGAVDADVGGPQPFAQHAGARPPLASRAAKTRSVKGRGSSVSPMTTGMVDRRTISCPT</sequence>
<accession>A0A2A2KEG0</accession>
<feature type="compositionally biased region" description="Basic and acidic residues" evidence="1">
    <location>
        <begin position="178"/>
        <end position="192"/>
    </location>
</feature>
<name>A0A2A2KEG0_9BILA</name>
<gene>
    <name evidence="2" type="ORF">WR25_00960</name>
</gene>
<dbReference type="EMBL" id="LIAE01008831">
    <property type="protein sequence ID" value="PAV72307.1"/>
    <property type="molecule type" value="Genomic_DNA"/>
</dbReference>
<protein>
    <submittedName>
        <fullName evidence="2">Uncharacterized protein</fullName>
    </submittedName>
</protein>
<evidence type="ECO:0000313" key="2">
    <source>
        <dbReference type="EMBL" id="PAV72307.1"/>
    </source>
</evidence>
<evidence type="ECO:0000313" key="3">
    <source>
        <dbReference type="Proteomes" id="UP000218231"/>
    </source>
</evidence>
<organism evidence="2 3">
    <name type="scientific">Diploscapter pachys</name>
    <dbReference type="NCBI Taxonomy" id="2018661"/>
    <lineage>
        <taxon>Eukaryota</taxon>
        <taxon>Metazoa</taxon>
        <taxon>Ecdysozoa</taxon>
        <taxon>Nematoda</taxon>
        <taxon>Chromadorea</taxon>
        <taxon>Rhabditida</taxon>
        <taxon>Rhabditina</taxon>
        <taxon>Rhabditomorpha</taxon>
        <taxon>Rhabditoidea</taxon>
        <taxon>Rhabditidae</taxon>
        <taxon>Diploscapter</taxon>
    </lineage>
</organism>
<comment type="caution">
    <text evidence="2">The sequence shown here is derived from an EMBL/GenBank/DDBJ whole genome shotgun (WGS) entry which is preliminary data.</text>
</comment>
<dbReference type="Proteomes" id="UP000218231">
    <property type="component" value="Unassembled WGS sequence"/>
</dbReference>
<proteinExistence type="predicted"/>
<feature type="region of interest" description="Disordered" evidence="1">
    <location>
        <begin position="175"/>
        <end position="196"/>
    </location>
</feature>
<keyword evidence="3" id="KW-1185">Reference proteome</keyword>